<name>A0ABP6XZW4_9ACTN</name>
<dbReference type="EMBL" id="BAAAYR010000004">
    <property type="protein sequence ID" value="GAA3572729.1"/>
    <property type="molecule type" value="Genomic_DNA"/>
</dbReference>
<feature type="region of interest" description="Disordered" evidence="1">
    <location>
        <begin position="1"/>
        <end position="23"/>
    </location>
</feature>
<comment type="caution">
    <text evidence="2">The sequence shown here is derived from an EMBL/GenBank/DDBJ whole genome shotgun (WGS) entry which is preliminary data.</text>
</comment>
<dbReference type="InterPro" id="IPR021391">
    <property type="entry name" value="DUF3027"/>
</dbReference>
<accession>A0ABP6XZW4</accession>
<proteinExistence type="predicted"/>
<reference evidence="3" key="1">
    <citation type="journal article" date="2019" name="Int. J. Syst. Evol. Microbiol.">
        <title>The Global Catalogue of Microorganisms (GCM) 10K type strain sequencing project: providing services to taxonomists for standard genome sequencing and annotation.</title>
        <authorList>
            <consortium name="The Broad Institute Genomics Platform"/>
            <consortium name="The Broad Institute Genome Sequencing Center for Infectious Disease"/>
            <person name="Wu L."/>
            <person name="Ma J."/>
        </authorList>
    </citation>
    <scope>NUCLEOTIDE SEQUENCE [LARGE SCALE GENOMIC DNA]</scope>
    <source>
        <strain evidence="3">JCM 16540</strain>
    </source>
</reference>
<organism evidence="2 3">
    <name type="scientific">Microlunatus spumicola</name>
    <dbReference type="NCBI Taxonomy" id="81499"/>
    <lineage>
        <taxon>Bacteria</taxon>
        <taxon>Bacillati</taxon>
        <taxon>Actinomycetota</taxon>
        <taxon>Actinomycetes</taxon>
        <taxon>Propionibacteriales</taxon>
        <taxon>Propionibacteriaceae</taxon>
        <taxon>Microlunatus</taxon>
    </lineage>
</organism>
<dbReference type="Proteomes" id="UP001500767">
    <property type="component" value="Unassembled WGS sequence"/>
</dbReference>
<evidence type="ECO:0000313" key="2">
    <source>
        <dbReference type="EMBL" id="GAA3572729.1"/>
    </source>
</evidence>
<evidence type="ECO:0000256" key="1">
    <source>
        <dbReference type="SAM" id="MobiDB-lite"/>
    </source>
</evidence>
<sequence length="285" mass="29836">MPTTPTADDTTTTTTTATATATMPTIRAPRAPKADQACLDAVDLARAAAVETAGVIGVGEHIGAVAEGDRVLTHVFASTHPGYAGWHWSVTVARASRAKVVTVDEVVLLPGDGSLLAPRWVPWAERVGPGDVSAGLLMASPVDDPRLEPGYTGGEHAADTDPAEEELTRVVVAELGLGRERVLSRTGRDEAAQRWLLGPPGPDNNLTRQAPGVCETCGFFTRLTGGLGVLFGACTNAFSVSDGQVVSVDHGCGAHSGVVEEEHVEELPALLWETIDWDQSDALFD</sequence>
<protein>
    <submittedName>
        <fullName evidence="2">DUF3027 domain-containing protein</fullName>
    </submittedName>
</protein>
<dbReference type="Pfam" id="PF11228">
    <property type="entry name" value="DUF3027"/>
    <property type="match status" value="1"/>
</dbReference>
<evidence type="ECO:0000313" key="3">
    <source>
        <dbReference type="Proteomes" id="UP001500767"/>
    </source>
</evidence>
<keyword evidence="3" id="KW-1185">Reference proteome</keyword>
<gene>
    <name evidence="2" type="ORF">GCM10022197_31850</name>
</gene>